<feature type="region of interest" description="Disordered" evidence="1">
    <location>
        <begin position="158"/>
        <end position="210"/>
    </location>
</feature>
<name>A0A9W6C0C3_9CHLO</name>
<feature type="region of interest" description="Disordered" evidence="1">
    <location>
        <begin position="314"/>
        <end position="364"/>
    </location>
</feature>
<comment type="caution">
    <text evidence="2">The sequence shown here is derived from an EMBL/GenBank/DDBJ whole genome shotgun (WGS) entry which is preliminary data.</text>
</comment>
<dbReference type="OrthoDB" id="551766at2759"/>
<keyword evidence="3" id="KW-1185">Reference proteome</keyword>
<reference evidence="2 3" key="1">
    <citation type="journal article" date="2023" name="Commun. Biol.">
        <title>Reorganization of the ancestral sex-determining regions during the evolution of trioecy in Pleodorina starrii.</title>
        <authorList>
            <person name="Takahashi K."/>
            <person name="Suzuki S."/>
            <person name="Kawai-Toyooka H."/>
            <person name="Yamamoto K."/>
            <person name="Hamaji T."/>
            <person name="Ootsuki R."/>
            <person name="Yamaguchi H."/>
            <person name="Kawachi M."/>
            <person name="Higashiyama T."/>
            <person name="Nozaki H."/>
        </authorList>
    </citation>
    <scope>NUCLEOTIDE SEQUENCE [LARGE SCALE GENOMIC DNA]</scope>
    <source>
        <strain evidence="2 3">NIES-4479</strain>
    </source>
</reference>
<proteinExistence type="predicted"/>
<accession>A0A9W6C0C3</accession>
<protein>
    <submittedName>
        <fullName evidence="2">Uncharacterized protein</fullName>
    </submittedName>
</protein>
<feature type="region of interest" description="Disordered" evidence="1">
    <location>
        <begin position="383"/>
        <end position="419"/>
    </location>
</feature>
<dbReference type="AlphaFoldDB" id="A0A9W6C0C3"/>
<organism evidence="2 3">
    <name type="scientific">Pleodorina starrii</name>
    <dbReference type="NCBI Taxonomy" id="330485"/>
    <lineage>
        <taxon>Eukaryota</taxon>
        <taxon>Viridiplantae</taxon>
        <taxon>Chlorophyta</taxon>
        <taxon>core chlorophytes</taxon>
        <taxon>Chlorophyceae</taxon>
        <taxon>CS clade</taxon>
        <taxon>Chlamydomonadales</taxon>
        <taxon>Volvocaceae</taxon>
        <taxon>Pleodorina</taxon>
    </lineage>
</organism>
<dbReference type="EMBL" id="BRXU01000038">
    <property type="protein sequence ID" value="GLC60801.1"/>
    <property type="molecule type" value="Genomic_DNA"/>
</dbReference>
<feature type="region of interest" description="Disordered" evidence="1">
    <location>
        <begin position="107"/>
        <end position="130"/>
    </location>
</feature>
<evidence type="ECO:0000313" key="2">
    <source>
        <dbReference type="EMBL" id="GLC60801.1"/>
    </source>
</evidence>
<sequence length="419" mass="42168">MLRTQPAVQPSSALGVCLLAQTVVSRTVAAKATPAAALPLQPQQSPQGALEALRVLAPGTPWSPRFMPGPATIVSSSGLDFIDFIVGMDAREADSRFRDAQTFRTLFPCPNAAPEPPPRTAERRSGSGLNLKQLTSFRDHVTRNLAPTVAHGFVKATAATRQPRASSSSTAAGAGQTAVGSRPGHELSSQQHPSLDHRGQPSRPPPAQPTAVLAGAVNNIVPAESLHGLRPIAADSALPSSLPPLGPVDAKWPSEDLGAATRSPTAASPATLAAVVTAELDSPSPLLDAAPLFAALACGGGSWALLLPTSPHVARGDGAPPGDDTARPAPGEAGGGTAPLPERGPALLPPQPQPSAASGAVVEEQSGTGLTVATAVAAAAAAESAPQRRRRGSRVARVADAGRRGGAGAGAGTMTAAWM</sequence>
<evidence type="ECO:0000313" key="3">
    <source>
        <dbReference type="Proteomes" id="UP001165080"/>
    </source>
</evidence>
<feature type="region of interest" description="Disordered" evidence="1">
    <location>
        <begin position="245"/>
        <end position="267"/>
    </location>
</feature>
<feature type="compositionally biased region" description="Low complexity" evidence="1">
    <location>
        <begin position="165"/>
        <end position="181"/>
    </location>
</feature>
<dbReference type="Proteomes" id="UP001165080">
    <property type="component" value="Unassembled WGS sequence"/>
</dbReference>
<evidence type="ECO:0000256" key="1">
    <source>
        <dbReference type="SAM" id="MobiDB-lite"/>
    </source>
</evidence>
<gene>
    <name evidence="2" type="primary">PLEST007846</name>
    <name evidence="2" type="ORF">PLESTB_001672500</name>
</gene>